<dbReference type="EC" id="7.-.-.-" evidence="8"/>
<evidence type="ECO:0000256" key="3">
    <source>
        <dbReference type="ARBA" id="ARBA00022475"/>
    </source>
</evidence>
<comment type="function">
    <text evidence="8">ATP-binding (A) component of a common energy-coupling factor (ECF) ABC-transporter complex.</text>
</comment>
<evidence type="ECO:0000256" key="8">
    <source>
        <dbReference type="RuleBase" id="RU365104"/>
    </source>
</evidence>
<dbReference type="PROSITE" id="PS00211">
    <property type="entry name" value="ABC_TRANSPORTER_1"/>
    <property type="match status" value="1"/>
</dbReference>
<keyword evidence="2 8" id="KW-0813">Transport</keyword>
<dbReference type="InterPro" id="IPR003439">
    <property type="entry name" value="ABC_transporter-like_ATP-bd"/>
</dbReference>
<accession>A0ABW3L5Z0</accession>
<reference evidence="11" key="1">
    <citation type="journal article" date="2019" name="Int. J. Syst. Evol. Microbiol.">
        <title>The Global Catalogue of Microorganisms (GCM) 10K type strain sequencing project: providing services to taxonomists for standard genome sequencing and annotation.</title>
        <authorList>
            <consortium name="The Broad Institute Genomics Platform"/>
            <consortium name="The Broad Institute Genome Sequencing Center for Infectious Disease"/>
            <person name="Wu L."/>
            <person name="Ma J."/>
        </authorList>
    </citation>
    <scope>NUCLEOTIDE SEQUENCE [LARGE SCALE GENOMIC DNA]</scope>
    <source>
        <strain evidence="11">CCUG 56607</strain>
    </source>
</reference>
<evidence type="ECO:0000256" key="4">
    <source>
        <dbReference type="ARBA" id="ARBA00022741"/>
    </source>
</evidence>
<feature type="domain" description="ABC transporter" evidence="9">
    <location>
        <begin position="3"/>
        <end position="246"/>
    </location>
</feature>
<dbReference type="SUPFAM" id="SSF52540">
    <property type="entry name" value="P-loop containing nucleoside triphosphate hydrolases"/>
    <property type="match status" value="1"/>
</dbReference>
<evidence type="ECO:0000313" key="11">
    <source>
        <dbReference type="Proteomes" id="UP001596990"/>
    </source>
</evidence>
<dbReference type="RefSeq" id="WP_386064470.1">
    <property type="nucleotide sequence ID" value="NZ_JBHTKL010000008.1"/>
</dbReference>
<dbReference type="Proteomes" id="UP001596990">
    <property type="component" value="Unassembled WGS sequence"/>
</dbReference>
<comment type="caution">
    <text evidence="10">The sequence shown here is derived from an EMBL/GenBank/DDBJ whole genome shotgun (WGS) entry which is preliminary data.</text>
</comment>
<keyword evidence="11" id="KW-1185">Reference proteome</keyword>
<keyword evidence="6" id="KW-1278">Translocase</keyword>
<dbReference type="InterPro" id="IPR030946">
    <property type="entry name" value="EcfA2"/>
</dbReference>
<dbReference type="EMBL" id="JBHTKL010000008">
    <property type="protein sequence ID" value="MFD1021236.1"/>
    <property type="molecule type" value="Genomic_DNA"/>
</dbReference>
<evidence type="ECO:0000259" key="9">
    <source>
        <dbReference type="PROSITE" id="PS50893"/>
    </source>
</evidence>
<keyword evidence="3 8" id="KW-1003">Cell membrane</keyword>
<gene>
    <name evidence="10" type="ORF">ACFQ2J_18760</name>
</gene>
<dbReference type="CDD" id="cd03225">
    <property type="entry name" value="ABC_cobalt_CbiO_domain1"/>
    <property type="match status" value="1"/>
</dbReference>
<dbReference type="NCBIfam" id="NF010155">
    <property type="entry name" value="PRK13634.1"/>
    <property type="match status" value="1"/>
</dbReference>
<dbReference type="InterPro" id="IPR050095">
    <property type="entry name" value="ECF_ABC_transporter_ATP-bd"/>
</dbReference>
<dbReference type="PANTHER" id="PTHR43553:SF27">
    <property type="entry name" value="ENERGY-COUPLING FACTOR TRANSPORTER ATP-BINDING PROTEIN ECFA2"/>
    <property type="match status" value="1"/>
</dbReference>
<dbReference type="InterPro" id="IPR017871">
    <property type="entry name" value="ABC_transporter-like_CS"/>
</dbReference>
<evidence type="ECO:0000256" key="5">
    <source>
        <dbReference type="ARBA" id="ARBA00022840"/>
    </source>
</evidence>
<dbReference type="SMART" id="SM00382">
    <property type="entry name" value="AAA"/>
    <property type="match status" value="1"/>
</dbReference>
<dbReference type="Gene3D" id="3.40.50.300">
    <property type="entry name" value="P-loop containing nucleotide triphosphate hydrolases"/>
    <property type="match status" value="1"/>
</dbReference>
<dbReference type="PANTHER" id="PTHR43553">
    <property type="entry name" value="HEAVY METAL TRANSPORTER"/>
    <property type="match status" value="1"/>
</dbReference>
<proteinExistence type="inferred from homology"/>
<dbReference type="InterPro" id="IPR015856">
    <property type="entry name" value="ABC_transpr_CbiO/EcfA_su"/>
</dbReference>
<comment type="subunit">
    <text evidence="8">Forms a stable energy-coupling factor (ECF) transporter complex composed of 2 membrane-embedded substrate-binding proteins (S component), 2 ATP-binding proteins (A component) and 2 transmembrane proteins (T component).</text>
</comment>
<dbReference type="Pfam" id="PF00005">
    <property type="entry name" value="ABC_tran"/>
    <property type="match status" value="1"/>
</dbReference>
<organism evidence="10 11">
    <name type="scientific">Thalassobacillus hwangdonensis</name>
    <dbReference type="NCBI Taxonomy" id="546108"/>
    <lineage>
        <taxon>Bacteria</taxon>
        <taxon>Bacillati</taxon>
        <taxon>Bacillota</taxon>
        <taxon>Bacilli</taxon>
        <taxon>Bacillales</taxon>
        <taxon>Bacillaceae</taxon>
        <taxon>Thalassobacillus</taxon>
    </lineage>
</organism>
<keyword evidence="5 8" id="KW-0067">ATP-binding</keyword>
<protein>
    <recommendedName>
        <fullName evidence="8">Energy-coupling factor transporter ATP-binding protein EcfA2</fullName>
        <ecNumber evidence="8">7.-.-.-</ecNumber>
    </recommendedName>
</protein>
<name>A0ABW3L5Z0_9BACI</name>
<comment type="similarity">
    <text evidence="8">Belongs to the ABC transporter superfamily. Energy-coupling factor EcfA family.</text>
</comment>
<dbReference type="PROSITE" id="PS50893">
    <property type="entry name" value="ABC_TRANSPORTER_2"/>
    <property type="match status" value="1"/>
</dbReference>
<evidence type="ECO:0000256" key="7">
    <source>
        <dbReference type="ARBA" id="ARBA00023136"/>
    </source>
</evidence>
<comment type="subcellular location">
    <subcellularLocation>
        <location evidence="1 8">Cell membrane</location>
        <topology evidence="1 8">Peripheral membrane protein</topology>
    </subcellularLocation>
</comment>
<sequence length="291" mass="32619">MDIAFKNVSFTYQPNTPFEHHALNDLNFEAKSGSFVAVIGHTGSGKSTLIQHLNGLLNPTEGVVSIGGYRLVAGEKTKDIRSLREKVGVVFQYPEHQLFEETVAKDIAFGPMNFGVGQDDIQQRTREVLTAVNLPEEVLERSPFDLSGGQMRRVAIAGVLAMEPEVLVLDEPTAGLDPRGQREIMEMFYKMHQEKKLTTFLVTHSMEDALRYADHILIMNQGEIHMEGTPEEIFEDGAPLKDVQLDLPEVVQFLKAIEDRFDVKIPYRHQTIAQLAKELTAMVQGGRSNEQ</sequence>
<dbReference type="NCBIfam" id="TIGR04521">
    <property type="entry name" value="ECF_ATPase_2"/>
    <property type="match status" value="1"/>
</dbReference>
<dbReference type="GO" id="GO:0005524">
    <property type="term" value="F:ATP binding"/>
    <property type="evidence" value="ECO:0007669"/>
    <property type="project" value="UniProtKB-KW"/>
</dbReference>
<dbReference type="InterPro" id="IPR027417">
    <property type="entry name" value="P-loop_NTPase"/>
</dbReference>
<evidence type="ECO:0000256" key="6">
    <source>
        <dbReference type="ARBA" id="ARBA00022967"/>
    </source>
</evidence>
<evidence type="ECO:0000256" key="1">
    <source>
        <dbReference type="ARBA" id="ARBA00004202"/>
    </source>
</evidence>
<keyword evidence="7 8" id="KW-0472">Membrane</keyword>
<keyword evidence="4 8" id="KW-0547">Nucleotide-binding</keyword>
<dbReference type="InterPro" id="IPR003593">
    <property type="entry name" value="AAA+_ATPase"/>
</dbReference>
<evidence type="ECO:0000313" key="10">
    <source>
        <dbReference type="EMBL" id="MFD1021236.1"/>
    </source>
</evidence>
<evidence type="ECO:0000256" key="2">
    <source>
        <dbReference type="ARBA" id="ARBA00022448"/>
    </source>
</evidence>